<evidence type="ECO:0000313" key="2">
    <source>
        <dbReference type="Proteomes" id="UP000663879"/>
    </source>
</evidence>
<proteinExistence type="predicted"/>
<name>A0A814IE47_9BILA</name>
<dbReference type="EMBL" id="CAJNOC010004483">
    <property type="protein sequence ID" value="CAF1023188.1"/>
    <property type="molecule type" value="Genomic_DNA"/>
</dbReference>
<keyword evidence="2" id="KW-1185">Reference proteome</keyword>
<comment type="caution">
    <text evidence="1">The sequence shown here is derived from an EMBL/GenBank/DDBJ whole genome shotgun (WGS) entry which is preliminary data.</text>
</comment>
<gene>
    <name evidence="1" type="ORF">OXX778_LOCUS17484</name>
</gene>
<accession>A0A814IE47</accession>
<protein>
    <submittedName>
        <fullName evidence="1">Uncharacterized protein</fullName>
    </submittedName>
</protein>
<reference evidence="1" key="1">
    <citation type="submission" date="2021-02" db="EMBL/GenBank/DDBJ databases">
        <authorList>
            <person name="Nowell W R."/>
        </authorList>
    </citation>
    <scope>NUCLEOTIDE SEQUENCE</scope>
    <source>
        <strain evidence="1">Ploen Becks lab</strain>
    </source>
</reference>
<dbReference type="Proteomes" id="UP000663879">
    <property type="component" value="Unassembled WGS sequence"/>
</dbReference>
<dbReference type="AlphaFoldDB" id="A0A814IE47"/>
<organism evidence="1 2">
    <name type="scientific">Brachionus calyciflorus</name>
    <dbReference type="NCBI Taxonomy" id="104777"/>
    <lineage>
        <taxon>Eukaryota</taxon>
        <taxon>Metazoa</taxon>
        <taxon>Spiralia</taxon>
        <taxon>Gnathifera</taxon>
        <taxon>Rotifera</taxon>
        <taxon>Eurotatoria</taxon>
        <taxon>Monogononta</taxon>
        <taxon>Pseudotrocha</taxon>
        <taxon>Ploima</taxon>
        <taxon>Brachionidae</taxon>
        <taxon>Brachionus</taxon>
    </lineage>
</organism>
<sequence>MNHNSNMCTNNFWACRCQICLNGTGIQQCLKCFLKSAERKRFIKKMAEFNSYKQFFSNACLLRVYGVLEENRVRIDELSQETIEKVRWMERFYHVNESNVSNQEDDIPNYQ</sequence>
<evidence type="ECO:0000313" key="1">
    <source>
        <dbReference type="EMBL" id="CAF1023188.1"/>
    </source>
</evidence>